<name>A0A1G6W492_9NOCA</name>
<evidence type="ECO:0000313" key="6">
    <source>
        <dbReference type="EMBL" id="SDD59836.1"/>
    </source>
</evidence>
<dbReference type="SUPFAM" id="SSF46689">
    <property type="entry name" value="Homeodomain-like"/>
    <property type="match status" value="1"/>
</dbReference>
<dbReference type="InterPro" id="IPR050109">
    <property type="entry name" value="HTH-type_TetR-like_transc_reg"/>
</dbReference>
<dbReference type="SUPFAM" id="SSF48498">
    <property type="entry name" value="Tetracyclin repressor-like, C-terminal domain"/>
    <property type="match status" value="1"/>
</dbReference>
<reference evidence="6 7" key="1">
    <citation type="submission" date="2016-10" db="EMBL/GenBank/DDBJ databases">
        <authorList>
            <person name="de Groot N.N."/>
        </authorList>
    </citation>
    <scope>NUCLEOTIDE SEQUENCE [LARGE SCALE GENOMIC DNA]</scope>
    <source>
        <strain evidence="6 7">JCM 11308</strain>
    </source>
</reference>
<gene>
    <name evidence="6" type="ORF">SAMN05444580_105221</name>
</gene>
<dbReference type="PROSITE" id="PS01081">
    <property type="entry name" value="HTH_TETR_1"/>
    <property type="match status" value="1"/>
</dbReference>
<dbReference type="AlphaFoldDB" id="A0A1G6W492"/>
<accession>A0A1G6W492</accession>
<feature type="domain" description="HTH tetR-type" evidence="5">
    <location>
        <begin position="24"/>
        <end position="84"/>
    </location>
</feature>
<dbReference type="InterPro" id="IPR009057">
    <property type="entry name" value="Homeodomain-like_sf"/>
</dbReference>
<sequence>MQVTALEERAPGRRGRPPQAGLAAARREQILSSAAQSFAERGYEATTAAHLAARAGVGLGTVYRYFDSKREILDHVMDRCLRELVDMVDGQALLLPVDSVDCLVERICGFCNRLFGVLEDSPHLLRLVLVEANAVKGHGSRRWVRGEQELARLVAVALDDGVARGWLRSDLDADAVSRAILGLLWPALLRGLRCGPRGADRTRQNEAIVAMVSFGLRGQGAVPGSVHAAGSAR</sequence>
<dbReference type="Proteomes" id="UP000199417">
    <property type="component" value="Unassembled WGS sequence"/>
</dbReference>
<dbReference type="InterPro" id="IPR023772">
    <property type="entry name" value="DNA-bd_HTH_TetR-type_CS"/>
</dbReference>
<keyword evidence="3" id="KW-0804">Transcription</keyword>
<organism evidence="6 7">
    <name type="scientific">Rhodococcus tukisamuensis</name>
    <dbReference type="NCBI Taxonomy" id="168276"/>
    <lineage>
        <taxon>Bacteria</taxon>
        <taxon>Bacillati</taxon>
        <taxon>Actinomycetota</taxon>
        <taxon>Actinomycetes</taxon>
        <taxon>Mycobacteriales</taxon>
        <taxon>Nocardiaceae</taxon>
        <taxon>Rhodococcus</taxon>
    </lineage>
</organism>
<dbReference type="PANTHER" id="PTHR30055">
    <property type="entry name" value="HTH-TYPE TRANSCRIPTIONAL REGULATOR RUTR"/>
    <property type="match status" value="1"/>
</dbReference>
<keyword evidence="7" id="KW-1185">Reference proteome</keyword>
<dbReference type="PANTHER" id="PTHR30055:SF234">
    <property type="entry name" value="HTH-TYPE TRANSCRIPTIONAL REGULATOR BETI"/>
    <property type="match status" value="1"/>
</dbReference>
<feature type="DNA-binding region" description="H-T-H motif" evidence="4">
    <location>
        <begin position="47"/>
        <end position="66"/>
    </location>
</feature>
<dbReference type="GO" id="GO:0000976">
    <property type="term" value="F:transcription cis-regulatory region binding"/>
    <property type="evidence" value="ECO:0007669"/>
    <property type="project" value="TreeGrafter"/>
</dbReference>
<keyword evidence="1" id="KW-0805">Transcription regulation</keyword>
<protein>
    <submittedName>
        <fullName evidence="6">DNA-binding transcriptional regulator, AcrR family</fullName>
    </submittedName>
</protein>
<dbReference type="PRINTS" id="PR00455">
    <property type="entry name" value="HTHTETR"/>
</dbReference>
<evidence type="ECO:0000259" key="5">
    <source>
        <dbReference type="PROSITE" id="PS50977"/>
    </source>
</evidence>
<dbReference type="InterPro" id="IPR036271">
    <property type="entry name" value="Tet_transcr_reg_TetR-rel_C_sf"/>
</dbReference>
<proteinExistence type="predicted"/>
<evidence type="ECO:0000313" key="7">
    <source>
        <dbReference type="Proteomes" id="UP000199417"/>
    </source>
</evidence>
<evidence type="ECO:0000256" key="3">
    <source>
        <dbReference type="ARBA" id="ARBA00023163"/>
    </source>
</evidence>
<evidence type="ECO:0000256" key="2">
    <source>
        <dbReference type="ARBA" id="ARBA00023125"/>
    </source>
</evidence>
<dbReference type="InterPro" id="IPR001647">
    <property type="entry name" value="HTH_TetR"/>
</dbReference>
<keyword evidence="2 4" id="KW-0238">DNA-binding</keyword>
<dbReference type="PROSITE" id="PS50977">
    <property type="entry name" value="HTH_TETR_2"/>
    <property type="match status" value="1"/>
</dbReference>
<evidence type="ECO:0000256" key="1">
    <source>
        <dbReference type="ARBA" id="ARBA00023015"/>
    </source>
</evidence>
<dbReference type="STRING" id="168276.SAMN05444580_105221"/>
<dbReference type="Pfam" id="PF00440">
    <property type="entry name" value="TetR_N"/>
    <property type="match status" value="1"/>
</dbReference>
<dbReference type="Gene3D" id="1.10.10.60">
    <property type="entry name" value="Homeodomain-like"/>
    <property type="match status" value="1"/>
</dbReference>
<dbReference type="GO" id="GO:0003700">
    <property type="term" value="F:DNA-binding transcription factor activity"/>
    <property type="evidence" value="ECO:0007669"/>
    <property type="project" value="TreeGrafter"/>
</dbReference>
<evidence type="ECO:0000256" key="4">
    <source>
        <dbReference type="PROSITE-ProRule" id="PRU00335"/>
    </source>
</evidence>
<dbReference type="EMBL" id="FNAB01000005">
    <property type="protein sequence ID" value="SDD59836.1"/>
    <property type="molecule type" value="Genomic_DNA"/>
</dbReference>
<dbReference type="Gene3D" id="1.10.357.10">
    <property type="entry name" value="Tetracycline Repressor, domain 2"/>
    <property type="match status" value="1"/>
</dbReference>